<sequence>MELFDLGEGFLLAKFDQQQDYNQVLLDGPWMIHDYYLTVQKWSEEYYLKWVDWLEDQSEWIQTWANALGGKYAKVCIEVELDKEGAENELSDMGQESQGKRLAIVDGLKEQNPQTWIELDQYKPEMDLEKHKLELGEEERT</sequence>
<dbReference type="EMBL" id="JBAMMX010000004">
    <property type="protein sequence ID" value="KAK6942408.1"/>
    <property type="molecule type" value="Genomic_DNA"/>
</dbReference>
<keyword evidence="3" id="KW-1185">Reference proteome</keyword>
<name>A0AAN8ZPY4_9MAGN</name>
<reference evidence="2 3" key="1">
    <citation type="submission" date="2023-12" db="EMBL/GenBank/DDBJ databases">
        <title>A high-quality genome assembly for Dillenia turbinata (Dilleniales).</title>
        <authorList>
            <person name="Chanderbali A."/>
        </authorList>
    </citation>
    <scope>NUCLEOTIDE SEQUENCE [LARGE SCALE GENOMIC DNA]</scope>
    <source>
        <strain evidence="2">LSX21</strain>
        <tissue evidence="2">Leaf</tissue>
    </source>
</reference>
<proteinExistence type="predicted"/>
<accession>A0AAN8ZPY4</accession>
<dbReference type="Proteomes" id="UP001370490">
    <property type="component" value="Unassembled WGS sequence"/>
</dbReference>
<dbReference type="AlphaFoldDB" id="A0AAN8ZPY4"/>
<dbReference type="Pfam" id="PF14111">
    <property type="entry name" value="DUF4283"/>
    <property type="match status" value="1"/>
</dbReference>
<organism evidence="2 3">
    <name type="scientific">Dillenia turbinata</name>
    <dbReference type="NCBI Taxonomy" id="194707"/>
    <lineage>
        <taxon>Eukaryota</taxon>
        <taxon>Viridiplantae</taxon>
        <taxon>Streptophyta</taxon>
        <taxon>Embryophyta</taxon>
        <taxon>Tracheophyta</taxon>
        <taxon>Spermatophyta</taxon>
        <taxon>Magnoliopsida</taxon>
        <taxon>eudicotyledons</taxon>
        <taxon>Gunneridae</taxon>
        <taxon>Pentapetalae</taxon>
        <taxon>Dilleniales</taxon>
        <taxon>Dilleniaceae</taxon>
        <taxon>Dillenia</taxon>
    </lineage>
</organism>
<feature type="domain" description="DUF4283" evidence="1">
    <location>
        <begin position="3"/>
        <end position="45"/>
    </location>
</feature>
<evidence type="ECO:0000313" key="3">
    <source>
        <dbReference type="Proteomes" id="UP001370490"/>
    </source>
</evidence>
<evidence type="ECO:0000313" key="2">
    <source>
        <dbReference type="EMBL" id="KAK6942408.1"/>
    </source>
</evidence>
<dbReference type="InterPro" id="IPR025558">
    <property type="entry name" value="DUF4283"/>
</dbReference>
<protein>
    <recommendedName>
        <fullName evidence="1">DUF4283 domain-containing protein</fullName>
    </recommendedName>
</protein>
<evidence type="ECO:0000259" key="1">
    <source>
        <dbReference type="Pfam" id="PF14111"/>
    </source>
</evidence>
<gene>
    <name evidence="2" type="ORF">RJ641_027785</name>
</gene>
<comment type="caution">
    <text evidence="2">The sequence shown here is derived from an EMBL/GenBank/DDBJ whole genome shotgun (WGS) entry which is preliminary data.</text>
</comment>